<dbReference type="EMBL" id="JAEPRD010000039">
    <property type="protein sequence ID" value="KAG2205131.1"/>
    <property type="molecule type" value="Genomic_DNA"/>
</dbReference>
<dbReference type="OrthoDB" id="2267459at2759"/>
<gene>
    <name evidence="1" type="ORF">INT47_002225</name>
</gene>
<comment type="caution">
    <text evidence="1">The sequence shown here is derived from an EMBL/GenBank/DDBJ whole genome shotgun (WGS) entry which is preliminary data.</text>
</comment>
<accession>A0A8H7V040</accession>
<proteinExistence type="predicted"/>
<reference evidence="1" key="1">
    <citation type="submission" date="2020-12" db="EMBL/GenBank/DDBJ databases">
        <title>Metabolic potential, ecology and presence of endohyphal bacteria is reflected in genomic diversity of Mucoromycotina.</title>
        <authorList>
            <person name="Muszewska A."/>
            <person name="Okrasinska A."/>
            <person name="Steczkiewicz K."/>
            <person name="Drgas O."/>
            <person name="Orlowska M."/>
            <person name="Perlinska-Lenart U."/>
            <person name="Aleksandrzak-Piekarczyk T."/>
            <person name="Szatraj K."/>
            <person name="Zielenkiewicz U."/>
            <person name="Pilsyk S."/>
            <person name="Malc E."/>
            <person name="Mieczkowski P."/>
            <person name="Kruszewska J.S."/>
            <person name="Biernat P."/>
            <person name="Pawlowska J."/>
        </authorList>
    </citation>
    <scope>NUCLEOTIDE SEQUENCE</scope>
    <source>
        <strain evidence="1">WA0000017839</strain>
    </source>
</reference>
<organism evidence="1 2">
    <name type="scientific">Mucor saturninus</name>
    <dbReference type="NCBI Taxonomy" id="64648"/>
    <lineage>
        <taxon>Eukaryota</taxon>
        <taxon>Fungi</taxon>
        <taxon>Fungi incertae sedis</taxon>
        <taxon>Mucoromycota</taxon>
        <taxon>Mucoromycotina</taxon>
        <taxon>Mucoromycetes</taxon>
        <taxon>Mucorales</taxon>
        <taxon>Mucorineae</taxon>
        <taxon>Mucoraceae</taxon>
        <taxon>Mucor</taxon>
    </lineage>
</organism>
<name>A0A8H7V040_9FUNG</name>
<dbReference type="Proteomes" id="UP000603453">
    <property type="component" value="Unassembled WGS sequence"/>
</dbReference>
<protein>
    <submittedName>
        <fullName evidence="1">Uncharacterized protein</fullName>
    </submittedName>
</protein>
<keyword evidence="2" id="KW-1185">Reference proteome</keyword>
<dbReference type="AlphaFoldDB" id="A0A8H7V040"/>
<evidence type="ECO:0000313" key="1">
    <source>
        <dbReference type="EMBL" id="KAG2205131.1"/>
    </source>
</evidence>
<sequence>MDPNSVNQNRQFIVIQQGLLQLEQIVTQSSTQSSAEPQTSLNIHMDANNEETISALHSLRIRPSCSWSPTPFLTEVLALDSLLFTTTMLPDDERRKLIDQYPNINLLILSQCCSQDKQVSIKARYVSQTLTVSFVRCVSTLGLAAAAIPQ</sequence>
<evidence type="ECO:0000313" key="2">
    <source>
        <dbReference type="Proteomes" id="UP000603453"/>
    </source>
</evidence>